<accession>A0A9D7FGZ7</accession>
<name>A0A9D7FGZ7_9RHOO</name>
<sequence>MAKLQRIGKRPALDSEADGGIRVDVAQWTAVDVAAIPESRRSQFLKRKLAIELYLGGANDTTLQQETGLRRRNVYRLIKERCLGQAEDGTIQGWRGALPHVRVKPYIRSQEMTVNSWGGGAVGALQWVFASPGGAQLEAKFRQQIIGKTRALEATRRSRQAHFKWFINELRERGYEQRGEWPFNVERMGYITICAFVDRVLAENPARHIEIVAGETGKRKAKAGDGVDRPALRVFERVECDAHKLDARMVVMVPSPHGGFESKKIHRLWVIVLIEVASRAVIGYHCRV</sequence>
<dbReference type="InterPro" id="IPR036397">
    <property type="entry name" value="RNaseH_sf"/>
</dbReference>
<organism evidence="1 2">
    <name type="scientific">Candidatus Propionivibrio dominans</name>
    <dbReference type="NCBI Taxonomy" id="2954373"/>
    <lineage>
        <taxon>Bacteria</taxon>
        <taxon>Pseudomonadati</taxon>
        <taxon>Pseudomonadota</taxon>
        <taxon>Betaproteobacteria</taxon>
        <taxon>Rhodocyclales</taxon>
        <taxon>Rhodocyclaceae</taxon>
        <taxon>Propionivibrio</taxon>
    </lineage>
</organism>
<gene>
    <name evidence="1" type="ORF">IPJ48_16910</name>
</gene>
<protein>
    <submittedName>
        <fullName evidence="1">Uncharacterized protein</fullName>
    </submittedName>
</protein>
<comment type="caution">
    <text evidence="1">The sequence shown here is derived from an EMBL/GenBank/DDBJ whole genome shotgun (WGS) entry which is preliminary data.</text>
</comment>
<dbReference type="EMBL" id="JADJNC010000038">
    <property type="protein sequence ID" value="MBK7424626.1"/>
    <property type="molecule type" value="Genomic_DNA"/>
</dbReference>
<dbReference type="Gene3D" id="3.30.420.10">
    <property type="entry name" value="Ribonuclease H-like superfamily/Ribonuclease H"/>
    <property type="match status" value="1"/>
</dbReference>
<dbReference type="Proteomes" id="UP000886602">
    <property type="component" value="Unassembled WGS sequence"/>
</dbReference>
<reference evidence="1" key="1">
    <citation type="submission" date="2020-10" db="EMBL/GenBank/DDBJ databases">
        <title>Connecting structure to function with the recovery of over 1000 high-quality activated sludge metagenome-assembled genomes encoding full-length rRNA genes using long-read sequencing.</title>
        <authorList>
            <person name="Singleton C.M."/>
            <person name="Petriglieri F."/>
            <person name="Kristensen J.M."/>
            <person name="Kirkegaard R.H."/>
            <person name="Michaelsen T.Y."/>
            <person name="Andersen M.H."/>
            <person name="Karst S.M."/>
            <person name="Dueholm M.S."/>
            <person name="Nielsen P.H."/>
            <person name="Albertsen M."/>
        </authorList>
    </citation>
    <scope>NUCLEOTIDE SEQUENCE</scope>
    <source>
        <strain evidence="1">EsbW_18-Q3-R4-48_MAXAC.044</strain>
    </source>
</reference>
<proteinExistence type="predicted"/>
<evidence type="ECO:0000313" key="1">
    <source>
        <dbReference type="EMBL" id="MBK7424626.1"/>
    </source>
</evidence>
<evidence type="ECO:0000313" key="2">
    <source>
        <dbReference type="Proteomes" id="UP000886602"/>
    </source>
</evidence>
<dbReference type="GO" id="GO:0003676">
    <property type="term" value="F:nucleic acid binding"/>
    <property type="evidence" value="ECO:0007669"/>
    <property type="project" value="InterPro"/>
</dbReference>
<dbReference type="AlphaFoldDB" id="A0A9D7FGZ7"/>